<reference evidence="16" key="1">
    <citation type="submission" date="2015-11" db="EMBL/GenBank/DDBJ databases">
        <title>Complete genome sequence of a polyethylene-glycol degrader Sphingopyxis macrogoltabida 203N (NBRC 111659).</title>
        <authorList>
            <person name="Yoshiyuki O."/>
            <person name="Shouta N."/>
            <person name="Nagata Y."/>
            <person name="Numata M."/>
            <person name="Tsuchikane K."/>
            <person name="Hosoyama A."/>
            <person name="Yamazoe A."/>
            <person name="Tsuda M."/>
            <person name="Fujita N."/>
            <person name="Kawai F."/>
        </authorList>
    </citation>
    <scope>NUCLEOTIDE SEQUENCE [LARGE SCALE GENOMIC DNA]</scope>
    <source>
        <strain evidence="16">203N</strain>
    </source>
</reference>
<feature type="region of interest" description="Disordered" evidence="12">
    <location>
        <begin position="349"/>
        <end position="373"/>
    </location>
</feature>
<evidence type="ECO:0000259" key="14">
    <source>
        <dbReference type="Pfam" id="PF00593"/>
    </source>
</evidence>
<dbReference type="Gene3D" id="2.40.170.20">
    <property type="entry name" value="TonB-dependent receptor, beta-barrel domain"/>
    <property type="match status" value="1"/>
</dbReference>
<keyword evidence="5" id="KW-0812">Transmembrane</keyword>
<evidence type="ECO:0000256" key="10">
    <source>
        <dbReference type="ARBA" id="ARBA00023136"/>
    </source>
</evidence>
<dbReference type="Proteomes" id="UP000076088">
    <property type="component" value="Chromosome"/>
</dbReference>
<dbReference type="GO" id="GO:0009279">
    <property type="term" value="C:cell outer membrane"/>
    <property type="evidence" value="ECO:0007669"/>
    <property type="project" value="UniProtKB-SubCell"/>
</dbReference>
<sequence length="673" mass="72718">MTDEKGVKAMPRSVAIIAILLASASPAWGQAANGNAAEPADSEAGNAQTGRADENAVRAANDAFGTSVGNEKIGLYGVGDVRGFNPATAGNIRVEGLSVTEHGGFTSRIASGSTIRVGLTAQGYAFPAPTGIADYALRNPGDEAVLSPVLYFGPNRTAAVDLDAQIPIAGSRLSMAAGIAYRYEENFPGEDSQTLQGGAVLRWRPADQVEFKSFYTRAAIMDDLDIGNIFSGGPWLPPQIERRYFGLDWTQTEVRRRFYGALGSVRLSDAWQIRAGLFRSENEVKLNPVELYRGVGRDGSAQRQLVVTKDQAAKSTSGDLRSSYSFGEGSRRHIIHLAARGRETRRAYGGGDVRDLGPATIGERSDLPQPAFDFGPLTRDDVRQITGGIGYELRWPQVAELSLGIQKTDYEKNVRIPGRPLLTTRDRPWLYNGTLALHLTGKLVAYAGYTRGLEDSATAPSDAVNRNSAPPALRTSQRDAGLRYAIRPGFNLVAGLFDVRKPYFNIDPDRVYRQLGTVRHRGIELSLAGQPAPGLSVIAGAVFLDADVSGEAVDFGIIGPKPVGTANRIVRANLDYRLPFFAPLSVDIGVVSQGKRIASALEYAELGGRQLTTRPLTTVDIGFRYRFQAGAAPVTLRAQVTNLFDVYGWNVSPNASFKFNETRRFLMTLAADI</sequence>
<gene>
    <name evidence="15" type="ORF">ATM17_04535</name>
</gene>
<dbReference type="InterPro" id="IPR000531">
    <property type="entry name" value="Beta-barrel_TonB"/>
</dbReference>
<reference evidence="15 16" key="2">
    <citation type="journal article" date="2016" name="Genome Announc.">
        <title>Complete Genome Sequence of Sphingopyxis macrogoltabida Strain 203N (NBRC 111659), a Polyethylene Glycol Degrader.</title>
        <authorList>
            <person name="Ohtsubo Y."/>
            <person name="Nonoyama S."/>
            <person name="Nagata Y."/>
            <person name="Numata M."/>
            <person name="Tsuchikane K."/>
            <person name="Hosoyama A."/>
            <person name="Yamazoe A."/>
            <person name="Tsuda M."/>
            <person name="Fujita N."/>
            <person name="Kawai F."/>
        </authorList>
    </citation>
    <scope>NUCLEOTIDE SEQUENCE [LARGE SCALE GENOMIC DNA]</scope>
    <source>
        <strain evidence="15 16">203N</strain>
    </source>
</reference>
<dbReference type="Pfam" id="PF00593">
    <property type="entry name" value="TonB_dep_Rec_b-barrel"/>
    <property type="match status" value="1"/>
</dbReference>
<keyword evidence="16" id="KW-1185">Reference proteome</keyword>
<evidence type="ECO:0000256" key="1">
    <source>
        <dbReference type="ARBA" id="ARBA00004571"/>
    </source>
</evidence>
<dbReference type="SUPFAM" id="SSF56935">
    <property type="entry name" value="Porins"/>
    <property type="match status" value="1"/>
</dbReference>
<keyword evidence="11" id="KW-0998">Cell outer membrane</keyword>
<evidence type="ECO:0000256" key="8">
    <source>
        <dbReference type="ARBA" id="ARBA00023065"/>
    </source>
</evidence>
<name>A0AAC9FF56_SPHMC</name>
<evidence type="ECO:0000256" key="3">
    <source>
        <dbReference type="ARBA" id="ARBA00022452"/>
    </source>
</evidence>
<evidence type="ECO:0000256" key="4">
    <source>
        <dbReference type="ARBA" id="ARBA00022496"/>
    </source>
</evidence>
<comment type="subcellular location">
    <subcellularLocation>
        <location evidence="1">Cell outer membrane</location>
        <topology evidence="1">Multi-pass membrane protein</topology>
    </subcellularLocation>
</comment>
<feature type="chain" id="PRO_5042187177" description="TonB-dependent receptor-like beta-barrel domain-containing protein" evidence="13">
    <location>
        <begin position="30"/>
        <end position="673"/>
    </location>
</feature>
<evidence type="ECO:0000313" key="16">
    <source>
        <dbReference type="Proteomes" id="UP000076088"/>
    </source>
</evidence>
<evidence type="ECO:0000256" key="7">
    <source>
        <dbReference type="ARBA" id="ARBA00023004"/>
    </source>
</evidence>
<feature type="region of interest" description="Disordered" evidence="12">
    <location>
        <begin position="456"/>
        <end position="475"/>
    </location>
</feature>
<keyword evidence="8" id="KW-0406">Ion transport</keyword>
<keyword evidence="2" id="KW-0813">Transport</keyword>
<keyword evidence="9" id="KW-0798">TonB box</keyword>
<keyword evidence="4" id="KW-0410">Iron transport</keyword>
<evidence type="ECO:0000256" key="11">
    <source>
        <dbReference type="ARBA" id="ARBA00023237"/>
    </source>
</evidence>
<dbReference type="InterPro" id="IPR036942">
    <property type="entry name" value="Beta-barrel_TonB_sf"/>
</dbReference>
<dbReference type="EMBL" id="CP013344">
    <property type="protein sequence ID" value="AMU88310.1"/>
    <property type="molecule type" value="Genomic_DNA"/>
</dbReference>
<dbReference type="AlphaFoldDB" id="A0AAC9FF56"/>
<keyword evidence="3" id="KW-1134">Transmembrane beta strand</keyword>
<proteinExistence type="predicted"/>
<evidence type="ECO:0000256" key="6">
    <source>
        <dbReference type="ARBA" id="ARBA00022729"/>
    </source>
</evidence>
<evidence type="ECO:0000256" key="2">
    <source>
        <dbReference type="ARBA" id="ARBA00022448"/>
    </source>
</evidence>
<dbReference type="GO" id="GO:0015344">
    <property type="term" value="F:siderophore uptake transmembrane transporter activity"/>
    <property type="evidence" value="ECO:0007669"/>
    <property type="project" value="TreeGrafter"/>
</dbReference>
<dbReference type="InterPro" id="IPR039426">
    <property type="entry name" value="TonB-dep_rcpt-like"/>
</dbReference>
<keyword evidence="10" id="KW-0472">Membrane</keyword>
<keyword evidence="7" id="KW-0408">Iron</keyword>
<dbReference type="PANTHER" id="PTHR32552">
    <property type="entry name" value="FERRICHROME IRON RECEPTOR-RELATED"/>
    <property type="match status" value="1"/>
</dbReference>
<feature type="domain" description="TonB-dependent receptor-like beta-barrel" evidence="14">
    <location>
        <begin position="242"/>
        <end position="643"/>
    </location>
</feature>
<organism evidence="15 16">
    <name type="scientific">Sphingopyxis macrogoltabida</name>
    <name type="common">Sphingomonas macrogoltabidus</name>
    <dbReference type="NCBI Taxonomy" id="33050"/>
    <lineage>
        <taxon>Bacteria</taxon>
        <taxon>Pseudomonadati</taxon>
        <taxon>Pseudomonadota</taxon>
        <taxon>Alphaproteobacteria</taxon>
        <taxon>Sphingomonadales</taxon>
        <taxon>Sphingomonadaceae</taxon>
        <taxon>Sphingopyxis</taxon>
    </lineage>
</organism>
<evidence type="ECO:0000313" key="15">
    <source>
        <dbReference type="EMBL" id="AMU88310.1"/>
    </source>
</evidence>
<evidence type="ECO:0000256" key="9">
    <source>
        <dbReference type="ARBA" id="ARBA00023077"/>
    </source>
</evidence>
<evidence type="ECO:0000256" key="5">
    <source>
        <dbReference type="ARBA" id="ARBA00022692"/>
    </source>
</evidence>
<keyword evidence="6 13" id="KW-0732">Signal</keyword>
<dbReference type="PANTHER" id="PTHR32552:SF89">
    <property type="entry name" value="CATECHOLATE SIDEROPHORE RECEPTOR FIU"/>
    <property type="match status" value="1"/>
</dbReference>
<feature type="signal peptide" evidence="13">
    <location>
        <begin position="1"/>
        <end position="29"/>
    </location>
</feature>
<evidence type="ECO:0000256" key="12">
    <source>
        <dbReference type="SAM" id="MobiDB-lite"/>
    </source>
</evidence>
<protein>
    <recommendedName>
        <fullName evidence="14">TonB-dependent receptor-like beta-barrel domain-containing protein</fullName>
    </recommendedName>
</protein>
<accession>A0AAC9FF56</accession>
<feature type="region of interest" description="Disordered" evidence="12">
    <location>
        <begin position="31"/>
        <end position="53"/>
    </location>
</feature>
<evidence type="ECO:0000256" key="13">
    <source>
        <dbReference type="SAM" id="SignalP"/>
    </source>
</evidence>